<feature type="transmembrane region" description="Helical" evidence="10">
    <location>
        <begin position="888"/>
        <end position="911"/>
    </location>
</feature>
<dbReference type="GO" id="GO:0006620">
    <property type="term" value="P:post-translational protein targeting to endoplasmic reticulum membrane"/>
    <property type="evidence" value="ECO:0007669"/>
    <property type="project" value="TreeGrafter"/>
</dbReference>
<dbReference type="GO" id="GO:0006614">
    <property type="term" value="P:SRP-dependent cotranslational protein targeting to membrane"/>
    <property type="evidence" value="ECO:0007669"/>
    <property type="project" value="TreeGrafter"/>
</dbReference>
<dbReference type="SMART" id="SM00973">
    <property type="entry name" value="Sec63"/>
    <property type="match status" value="1"/>
</dbReference>
<evidence type="ECO:0000256" key="10">
    <source>
        <dbReference type="SAM" id="Phobius"/>
    </source>
</evidence>
<dbReference type="EMBL" id="OX597815">
    <property type="protein sequence ID" value="CAI9717119.1"/>
    <property type="molecule type" value="Genomic_DNA"/>
</dbReference>
<evidence type="ECO:0000256" key="8">
    <source>
        <dbReference type="ARBA" id="ARBA00023186"/>
    </source>
</evidence>
<dbReference type="Gene3D" id="2.60.40.150">
    <property type="entry name" value="C2 domain"/>
    <property type="match status" value="1"/>
</dbReference>
<evidence type="ECO:0000256" key="6">
    <source>
        <dbReference type="ARBA" id="ARBA00022989"/>
    </source>
</evidence>
<dbReference type="InterPro" id="IPR004179">
    <property type="entry name" value="Sec63-dom"/>
</dbReference>
<dbReference type="SMART" id="SM00474">
    <property type="entry name" value="35EXOc"/>
    <property type="match status" value="1"/>
</dbReference>
<dbReference type="InterPro" id="IPR036397">
    <property type="entry name" value="RNaseH_sf"/>
</dbReference>
<dbReference type="SUPFAM" id="SSF81296">
    <property type="entry name" value="E set domains"/>
    <property type="match status" value="1"/>
</dbReference>
<dbReference type="Pfam" id="PF02889">
    <property type="entry name" value="Sec63"/>
    <property type="match status" value="2"/>
</dbReference>
<feature type="compositionally biased region" description="Basic residues" evidence="9">
    <location>
        <begin position="1217"/>
        <end position="1242"/>
    </location>
</feature>
<dbReference type="GO" id="GO:0031207">
    <property type="term" value="C:Sec62/Sec63 complex"/>
    <property type="evidence" value="ECO:0007669"/>
    <property type="project" value="TreeGrafter"/>
</dbReference>
<evidence type="ECO:0000313" key="12">
    <source>
        <dbReference type="EMBL" id="CAI9717119.1"/>
    </source>
</evidence>
<dbReference type="InterPro" id="IPR036869">
    <property type="entry name" value="J_dom_sf"/>
</dbReference>
<dbReference type="PRINTS" id="PR00625">
    <property type="entry name" value="JDOMAIN"/>
</dbReference>
<dbReference type="Pfam" id="PF01612">
    <property type="entry name" value="DNA_pol_A_exo1"/>
    <property type="match status" value="1"/>
</dbReference>
<feature type="compositionally biased region" description="Basic and acidic residues" evidence="9">
    <location>
        <begin position="1310"/>
        <end position="1321"/>
    </location>
</feature>
<dbReference type="GO" id="GO:0008320">
    <property type="term" value="F:protein transmembrane transporter activity"/>
    <property type="evidence" value="ECO:0007669"/>
    <property type="project" value="TreeGrafter"/>
</dbReference>
<keyword evidence="7 10" id="KW-0472">Membrane</keyword>
<dbReference type="PANTHER" id="PTHR24075">
    <property type="entry name" value="SEC63 DOMAIN-CONTAINING"/>
    <property type="match status" value="1"/>
</dbReference>
<evidence type="ECO:0000259" key="11">
    <source>
        <dbReference type="PROSITE" id="PS50076"/>
    </source>
</evidence>
<dbReference type="InterPro" id="IPR012337">
    <property type="entry name" value="RNaseH-like_sf"/>
</dbReference>
<dbReference type="Pfam" id="PF01927">
    <property type="entry name" value="Mut7-C"/>
    <property type="match status" value="1"/>
</dbReference>
<keyword evidence="13" id="KW-1185">Reference proteome</keyword>
<keyword evidence="6 10" id="KW-1133">Transmembrane helix</keyword>
<dbReference type="Gene3D" id="1.10.150.20">
    <property type="entry name" value="5' to 3' exonuclease, C-terminal subdomain"/>
    <property type="match status" value="1"/>
</dbReference>
<dbReference type="FunFam" id="1.10.287.110:FF:000063">
    <property type="entry name" value="Translocation protein SEC63"/>
    <property type="match status" value="1"/>
</dbReference>
<feature type="compositionally biased region" description="Acidic residues" evidence="9">
    <location>
        <begin position="1442"/>
        <end position="1470"/>
    </location>
</feature>
<evidence type="ECO:0000256" key="1">
    <source>
        <dbReference type="ARBA" id="ARBA00004477"/>
    </source>
</evidence>
<evidence type="ECO:0000256" key="4">
    <source>
        <dbReference type="ARBA" id="ARBA00022824"/>
    </source>
</evidence>
<dbReference type="CDD" id="cd06257">
    <property type="entry name" value="DnaJ"/>
    <property type="match status" value="1"/>
</dbReference>
<feature type="compositionally biased region" description="Basic and acidic residues" evidence="9">
    <location>
        <begin position="1200"/>
        <end position="1210"/>
    </location>
</feature>
<dbReference type="SUPFAM" id="SSF46565">
    <property type="entry name" value="Chaperone J-domain"/>
    <property type="match status" value="1"/>
</dbReference>
<dbReference type="GO" id="GO:0006139">
    <property type="term" value="P:nucleobase-containing compound metabolic process"/>
    <property type="evidence" value="ECO:0007669"/>
    <property type="project" value="InterPro"/>
</dbReference>
<name>A0AA36AKF5_OCTVU</name>
<gene>
    <name evidence="12" type="ORF">OCTVUL_1B022832</name>
</gene>
<evidence type="ECO:0000256" key="9">
    <source>
        <dbReference type="SAM" id="MobiDB-lite"/>
    </source>
</evidence>
<feature type="transmembrane region" description="Helical" evidence="10">
    <location>
        <begin position="771"/>
        <end position="788"/>
    </location>
</feature>
<keyword evidence="4" id="KW-0256">Endoplasmic reticulum</keyword>
<feature type="region of interest" description="Disordered" evidence="9">
    <location>
        <begin position="1174"/>
        <end position="1193"/>
    </location>
</feature>
<dbReference type="PROSITE" id="PS50076">
    <property type="entry name" value="DNAJ_2"/>
    <property type="match status" value="1"/>
</dbReference>
<accession>A0AA36AKF5</accession>
<dbReference type="InterPro" id="IPR002782">
    <property type="entry name" value="Mut7-C_RNAse_dom"/>
</dbReference>
<evidence type="ECO:0000256" key="3">
    <source>
        <dbReference type="ARBA" id="ARBA00022692"/>
    </source>
</evidence>
<feature type="compositionally biased region" description="Low complexity" evidence="9">
    <location>
        <begin position="1250"/>
        <end position="1263"/>
    </location>
</feature>
<dbReference type="GO" id="GO:0008408">
    <property type="term" value="F:3'-5' exonuclease activity"/>
    <property type="evidence" value="ECO:0007669"/>
    <property type="project" value="InterPro"/>
</dbReference>
<dbReference type="Gene3D" id="1.10.3380.10">
    <property type="entry name" value="Sec63 N-terminal domain-like domain"/>
    <property type="match status" value="1"/>
</dbReference>
<dbReference type="Gene3D" id="1.10.287.110">
    <property type="entry name" value="DnaJ domain"/>
    <property type="match status" value="1"/>
</dbReference>
<dbReference type="SMART" id="SM00271">
    <property type="entry name" value="DnaJ"/>
    <property type="match status" value="1"/>
</dbReference>
<feature type="compositionally biased region" description="Basic and acidic residues" evidence="9">
    <location>
        <begin position="1287"/>
        <end position="1302"/>
    </location>
</feature>
<dbReference type="Pfam" id="PF00226">
    <property type="entry name" value="DnaJ"/>
    <property type="match status" value="1"/>
</dbReference>
<feature type="domain" description="J" evidence="11">
    <location>
        <begin position="801"/>
        <end position="863"/>
    </location>
</feature>
<dbReference type="InterPro" id="IPR014756">
    <property type="entry name" value="Ig_E-set"/>
</dbReference>
<keyword evidence="2" id="KW-0813">Transport</keyword>
<dbReference type="InterPro" id="IPR035892">
    <property type="entry name" value="C2_domain_sf"/>
</dbReference>
<keyword evidence="3 10" id="KW-0812">Transmembrane</keyword>
<proteinExistence type="predicted"/>
<reference evidence="12" key="1">
    <citation type="submission" date="2023-08" db="EMBL/GenBank/DDBJ databases">
        <authorList>
            <person name="Alioto T."/>
            <person name="Alioto T."/>
            <person name="Gomez Garrido J."/>
        </authorList>
    </citation>
    <scope>NUCLEOTIDE SEQUENCE</scope>
</reference>
<evidence type="ECO:0000256" key="5">
    <source>
        <dbReference type="ARBA" id="ARBA00022927"/>
    </source>
</evidence>
<dbReference type="SUPFAM" id="SSF53098">
    <property type="entry name" value="Ribonuclease H-like"/>
    <property type="match status" value="1"/>
</dbReference>
<organism evidence="12 13">
    <name type="scientific">Octopus vulgaris</name>
    <name type="common">Common octopus</name>
    <dbReference type="NCBI Taxonomy" id="6645"/>
    <lineage>
        <taxon>Eukaryota</taxon>
        <taxon>Metazoa</taxon>
        <taxon>Spiralia</taxon>
        <taxon>Lophotrochozoa</taxon>
        <taxon>Mollusca</taxon>
        <taxon>Cephalopoda</taxon>
        <taxon>Coleoidea</taxon>
        <taxon>Octopodiformes</taxon>
        <taxon>Octopoda</taxon>
        <taxon>Incirrata</taxon>
        <taxon>Octopodidae</taxon>
        <taxon>Octopus</taxon>
    </lineage>
</organism>
<feature type="region of interest" description="Disordered" evidence="9">
    <location>
        <begin position="1200"/>
        <end position="1328"/>
    </location>
</feature>
<comment type="subcellular location">
    <subcellularLocation>
        <location evidence="1">Endoplasmic reticulum membrane</location>
        <topology evidence="1">Multi-pass membrane protein</topology>
    </subcellularLocation>
</comment>
<sequence>MHLVTSTYILVHLFRHIHGTAAIAHARNLSGGNCYFYSSQKMAAEVNEKPTHQEETSLLPSSLEEKCLNFILKNMWGKFCKFMEEDISNRENVVRFFDNMLDEDFEADVLRRHSHFHGRLSRNIVKKWLGKIVKLYEFPKGICPNLLLSHRMGFISYVSHLYIKKITSYCNWRDLIVYISADCISTQKKVVQKLCLLGMIEEAARFANDFNLDDEDWPIDLQQERQRCLNEPLQVTEDDLLWSTDDEESDEVEDSTHPYYYFPHPRPKILMIKNKEKFQHCIEHLSHPGSIVGVDLEWQTLFNSETNRDSIALIQLALLECIYIVDVITLAQILSKDDWTHFFNKIFNSKTVVKLGYSFTQDLNIIAVTFPFIDTKEFSNIIDLQTTVKKSSNVKHKGLSGLVEQHFSRPLNKAYQISCWERRPLRKCQVIYAALDAYVLLQLHKVNLNNGEESSDPSSVSLSDDSTTIPCDCDETKEEEKSVNCDIDKNALVCSLDSDKSLKQCNNSPISPHDLRVIVDTMLQGLGWNLRSVGVDTFIMRNNQDHKDAIALALQGNRIVLTAGRVYQMFASRLGENKCFSVSSQNVKEQLMEVLTHFNVKVKEEDLLSRCQICNCKTFVLVESEKMHVLKEVKPSSSSTKKKSWISDPNGSDAVESIPDPDMLFSSMVTHPVNKLESYPVLENEELIDMDTALYRSNGVAIQLEHIPNTLFAEDKIFYCCISCATCYLWPRSSKKDSASDTEKKCICPPCREKQRQLKVNEPWTKAKQKGINIGLAMGWIVFFLLLYKVSMSQMDYVEYDPFTELSVDRSASTADIKKAFRKLSLIYHPDRESGDSKKFMRIAKAYAALTDEESRKNWEEYGNPDGPGVTRFGIALPKWIVERENSVWVLAVYGLVFMILLPFIVGVWWYRSIKFSADQVLLDTTHLYLYFFNKTPSMHLKRVVMILASSWEYDRLHNAEIVERPSDNEELPALMRELSNLGENNKERPLCFPYSIKARVLLFAHMARKSLPADSLEIDKQYILKKCPSLINEMVNVVPQLVGGAVHGKCFSMPTLDTLENIMKLSQLLTQALQEKSPALLQLPCITQDMLKYFVCRKRNIRSVKDFLLMKDDDRRFILRNLSDDEYKNLLDVAASMPYITFEVKSEVIDDDDSTITAGSIVTVTVNLKRESMGDHFRNNTDSPSKKDDKKEMIEAEDLYAKEEAESRVTESPQRRPLRPWEKKKKKNNKKSGKKSNKKVKGPPPRSNASSAQAAAATAAAAETKEDKKGTVATIYPASSEPAEVENGKGESENGSDHEGSENSDEDLKDGNWKDNPNGKDDDEDWSKYQADIKKETILETKSKESHPVHCPYFPIEKQECWWLYIADRKQKMLISAPVFISSLKYEEKIEVKFSAPRKPGIYHYSVYLRSDSYLDSDQVHGLRLDVKQAKIIEDHPQWEISDDDDDKKEEEASGDSDYSTDNEESDSE</sequence>
<protein>
    <submittedName>
        <fullName evidence="12">SEC63 homolog</fullName>
    </submittedName>
</protein>
<dbReference type="InterPro" id="IPR001623">
    <property type="entry name" value="DnaJ_domain"/>
</dbReference>
<evidence type="ECO:0000256" key="7">
    <source>
        <dbReference type="ARBA" id="ARBA00023136"/>
    </source>
</evidence>
<dbReference type="SUPFAM" id="SSF158702">
    <property type="entry name" value="Sec63 N-terminal domain-like"/>
    <property type="match status" value="1"/>
</dbReference>
<feature type="region of interest" description="Disordered" evidence="9">
    <location>
        <begin position="1437"/>
        <end position="1470"/>
    </location>
</feature>
<dbReference type="InterPro" id="IPR002562">
    <property type="entry name" value="3'-5'_exonuclease_dom"/>
</dbReference>
<dbReference type="Gene3D" id="3.30.420.10">
    <property type="entry name" value="Ribonuclease H-like superfamily/Ribonuclease H"/>
    <property type="match status" value="1"/>
</dbReference>
<dbReference type="Proteomes" id="UP001162480">
    <property type="component" value="Chromosome 2"/>
</dbReference>
<evidence type="ECO:0000313" key="13">
    <source>
        <dbReference type="Proteomes" id="UP001162480"/>
    </source>
</evidence>
<dbReference type="PANTHER" id="PTHR24075:SF0">
    <property type="entry name" value="TRANSLOCATION PROTEIN SEC63 HOMOLOG"/>
    <property type="match status" value="1"/>
</dbReference>
<evidence type="ECO:0000256" key="2">
    <source>
        <dbReference type="ARBA" id="ARBA00022448"/>
    </source>
</evidence>
<keyword evidence="8" id="KW-0143">Chaperone</keyword>
<keyword evidence="5" id="KW-0653">Protein transport</keyword>
<dbReference type="GO" id="GO:0003723">
    <property type="term" value="F:RNA binding"/>
    <property type="evidence" value="ECO:0007669"/>
    <property type="project" value="TreeGrafter"/>
</dbReference>